<dbReference type="Gene3D" id="2.40.170.20">
    <property type="entry name" value="TonB-dependent receptor, beta-barrel domain"/>
    <property type="match status" value="1"/>
</dbReference>
<dbReference type="InterPro" id="IPR023996">
    <property type="entry name" value="TonB-dep_OMP_SusC/RagA"/>
</dbReference>
<keyword evidence="5 7" id="KW-0472">Membrane</keyword>
<dbReference type="FunFam" id="2.60.40.1120:FF:000003">
    <property type="entry name" value="Outer membrane protein Omp121"/>
    <property type="match status" value="1"/>
</dbReference>
<dbReference type="OrthoDB" id="9768177at2"/>
<comment type="caution">
    <text evidence="11">The sequence shown here is derived from an EMBL/GenBank/DDBJ whole genome shotgun (WGS) entry which is preliminary data.</text>
</comment>
<dbReference type="Pfam" id="PF07715">
    <property type="entry name" value="Plug"/>
    <property type="match status" value="1"/>
</dbReference>
<evidence type="ECO:0000259" key="9">
    <source>
        <dbReference type="Pfam" id="PF07715"/>
    </source>
</evidence>
<dbReference type="EMBL" id="RCXO01000018">
    <property type="protein sequence ID" value="RYT79326.1"/>
    <property type="molecule type" value="Genomic_DNA"/>
</dbReference>
<name>A0A3E4IJY9_9BACE</name>
<reference evidence="10 12" key="1">
    <citation type="submission" date="2018-08" db="EMBL/GenBank/DDBJ databases">
        <title>A genome reference for cultivated species of the human gut microbiota.</title>
        <authorList>
            <person name="Zou Y."/>
            <person name="Xue W."/>
            <person name="Luo G."/>
        </authorList>
    </citation>
    <scope>NUCLEOTIDE SEQUENCE [LARGE SCALE GENOMIC DNA]</scope>
    <source>
        <strain evidence="10 12">AF31-23</strain>
    </source>
</reference>
<evidence type="ECO:0000313" key="10">
    <source>
        <dbReference type="EMBL" id="RHN06996.1"/>
    </source>
</evidence>
<dbReference type="GO" id="GO:0009279">
    <property type="term" value="C:cell outer membrane"/>
    <property type="evidence" value="ECO:0007669"/>
    <property type="project" value="UniProtKB-SubCell"/>
</dbReference>
<keyword evidence="2 7" id="KW-0813">Transport</keyword>
<dbReference type="EMBL" id="QRQM01000010">
    <property type="protein sequence ID" value="RHN06996.1"/>
    <property type="molecule type" value="Genomic_DNA"/>
</dbReference>
<evidence type="ECO:0000313" key="11">
    <source>
        <dbReference type="EMBL" id="RYT79326.1"/>
    </source>
</evidence>
<protein>
    <submittedName>
        <fullName evidence="11">TonB-dependent receptor</fullName>
    </submittedName>
</protein>
<dbReference type="NCBIfam" id="TIGR04057">
    <property type="entry name" value="SusC_RagA_signa"/>
    <property type="match status" value="1"/>
</dbReference>
<dbReference type="RefSeq" id="WP_007666902.1">
    <property type="nucleotide sequence ID" value="NZ_DAWCKB010000018.1"/>
</dbReference>
<comment type="similarity">
    <text evidence="7">Belongs to the TonB-dependent receptor family.</text>
</comment>
<reference evidence="11 13" key="2">
    <citation type="journal article" date="2019" name="Science, e1252229">
        <title>Invertible promoters mediate bacterial phase variation, antibiotic resistance, and host adaptation in the gut.</title>
        <authorList>
            <person name="Jiang X."/>
            <person name="Hall A.B."/>
            <person name="Arthur T.D."/>
            <person name="Plichta D.R."/>
            <person name="Covington C.T."/>
            <person name="Poyet M."/>
            <person name="Crothers J."/>
            <person name="Moses P.L."/>
            <person name="Tolonen A.C."/>
            <person name="Vlamakis H."/>
            <person name="Alm E.J."/>
            <person name="Xavier R.J."/>
        </authorList>
    </citation>
    <scope>NUCLEOTIDE SEQUENCE [LARGE SCALE GENOMIC DNA]</scope>
    <source>
        <strain evidence="11">Bf_0095</strain>
        <strain evidence="13">bf_0095</strain>
    </source>
</reference>
<keyword evidence="11" id="KW-0675">Receptor</keyword>
<feature type="chain" id="PRO_5044592848" evidence="8">
    <location>
        <begin position="26"/>
        <end position="1072"/>
    </location>
</feature>
<organism evidence="11 13">
    <name type="scientific">Bacteroides intestinalis</name>
    <dbReference type="NCBI Taxonomy" id="329854"/>
    <lineage>
        <taxon>Bacteria</taxon>
        <taxon>Pseudomonadati</taxon>
        <taxon>Bacteroidota</taxon>
        <taxon>Bacteroidia</taxon>
        <taxon>Bacteroidales</taxon>
        <taxon>Bacteroidaceae</taxon>
        <taxon>Bacteroides</taxon>
    </lineage>
</organism>
<dbReference type="PROSITE" id="PS52016">
    <property type="entry name" value="TONB_DEPENDENT_REC_3"/>
    <property type="match status" value="1"/>
</dbReference>
<evidence type="ECO:0000313" key="13">
    <source>
        <dbReference type="Proteomes" id="UP000291191"/>
    </source>
</evidence>
<keyword evidence="8" id="KW-0732">Signal</keyword>
<accession>A0A3E4IJY9</accession>
<dbReference type="InterPro" id="IPR039426">
    <property type="entry name" value="TonB-dep_rcpt-like"/>
</dbReference>
<feature type="signal peptide" evidence="8">
    <location>
        <begin position="1"/>
        <end position="25"/>
    </location>
</feature>
<dbReference type="InterPro" id="IPR036942">
    <property type="entry name" value="Beta-barrel_TonB_sf"/>
</dbReference>
<dbReference type="InterPro" id="IPR012910">
    <property type="entry name" value="Plug_dom"/>
</dbReference>
<evidence type="ECO:0000256" key="2">
    <source>
        <dbReference type="ARBA" id="ARBA00022448"/>
    </source>
</evidence>
<keyword evidence="4 7" id="KW-0812">Transmembrane</keyword>
<dbReference type="Gene3D" id="2.60.40.1120">
    <property type="entry name" value="Carboxypeptidase-like, regulatory domain"/>
    <property type="match status" value="1"/>
</dbReference>
<keyword evidence="6 7" id="KW-0998">Cell outer membrane</keyword>
<gene>
    <name evidence="10" type="ORF">DWZ32_10115</name>
    <name evidence="11" type="ORF">EAJ06_14585</name>
</gene>
<dbReference type="InterPro" id="IPR037066">
    <property type="entry name" value="Plug_dom_sf"/>
</dbReference>
<dbReference type="SUPFAM" id="SSF56935">
    <property type="entry name" value="Porins"/>
    <property type="match status" value="1"/>
</dbReference>
<evidence type="ECO:0000256" key="4">
    <source>
        <dbReference type="ARBA" id="ARBA00022692"/>
    </source>
</evidence>
<evidence type="ECO:0000256" key="8">
    <source>
        <dbReference type="SAM" id="SignalP"/>
    </source>
</evidence>
<sequence length="1072" mass="119384">MDLKRLAKRALATLSLSMLCLVALAQGRQVTGTIIDSTGDPVIGANVLEVGTTNGVITDIDGNFRLMVQPNAKLQISFIGYITQVITVGNQNNIKVTLKDDAQALDEVVVVGYGSMKKNDVTGSLSSVSADKLAARGALRIEDALQGSVPGVNITQSNSRANGSFNIQIRGQASINNTSGPLYVVDGMVVSSIDFLNPEDIERIDVLKDASSTAIYGSRASEGVVIISTKGTGAGQNKAQPVEITYDGYYGIRKVARMPDFMDATEWMNYRFARYTTGSSDETGRGAYKITDSDLQSVFQNGTEWKGSPLYNSWLNNEGYDWADMVLRTASQQNHFISASGATEKTNYRLGIGYQGEENVFKKNDYNRINIKGSFDSKLSKVVEAGIAVNLVHDVQNDWITDTSNAYSPYNNAFWFAPVVSPWDEDGNLLAIPAKVGNMSLTSTPSPLVDFELDAYENETRKFHVFGNVYMRFNIMDGLKFTTTLSPNYYHGRQGIFMGTGVSEKYPLGTAYYQNQKHNQASVINTERLDWTWDNQIDFSKTWGQHRLNAMGLFSMYASNRETYTQTVTDISDDKLSYHSMEKGSGTKTIKSTYTESSLVSVAARLNYAYKERYMATVTMRTDGSSRFAKDNRWGWFPSAAVAWRASEEDFLKDVEWLDNLKLRVSYGITGNNNVGDYATASSASGPNYSVIGGQEYQGYYANGLIDRNLIWEKIKEFNFGVDFSVLQNRINLTADTYRRLSDGQIMKATVPLETGEGSITTNIGAVRNTGIELGLNLGVIRNKNFTWDVNLAFARNWSKITELPNGDDVSNNWFIGERLNVLRDYTSAGIITTDGITMRTKDGDRHYTLQEVYDTFGPGGQGLKWYEGQMAVNDWNNDGKINDEDKQIFGCTDPKWTGSLSSTMTYKGFDFSFMLYTKQGQWSRSYFHEQYMNYGDRGRQKVNFDYYIPAGTPVLDKNTGDVTYLSEAHIGKYPYPNNTEKTGGGYFSSSSAAVRYHKTSFVKVKNITLGYTFPKAWLSKIAVKHLRLYVNVINPFCFTDYEGFDPEWASANLTNGGPASVTYQIGANIKF</sequence>
<keyword evidence="3 7" id="KW-1134">Transmembrane beta strand</keyword>
<evidence type="ECO:0000256" key="7">
    <source>
        <dbReference type="PROSITE-ProRule" id="PRU01360"/>
    </source>
</evidence>
<dbReference type="Proteomes" id="UP000286003">
    <property type="component" value="Unassembled WGS sequence"/>
</dbReference>
<evidence type="ECO:0000256" key="5">
    <source>
        <dbReference type="ARBA" id="ARBA00023136"/>
    </source>
</evidence>
<dbReference type="Gene3D" id="2.170.130.10">
    <property type="entry name" value="TonB-dependent receptor, plug domain"/>
    <property type="match status" value="1"/>
</dbReference>
<keyword evidence="13" id="KW-1185">Reference proteome</keyword>
<dbReference type="SUPFAM" id="SSF49464">
    <property type="entry name" value="Carboxypeptidase regulatory domain-like"/>
    <property type="match status" value="1"/>
</dbReference>
<dbReference type="NCBIfam" id="TIGR04056">
    <property type="entry name" value="OMP_RagA_SusC"/>
    <property type="match status" value="1"/>
</dbReference>
<dbReference type="Pfam" id="PF13715">
    <property type="entry name" value="CarbopepD_reg_2"/>
    <property type="match status" value="1"/>
</dbReference>
<dbReference type="Proteomes" id="UP000291191">
    <property type="component" value="Unassembled WGS sequence"/>
</dbReference>
<dbReference type="AlphaFoldDB" id="A0A3E4IJY9"/>
<evidence type="ECO:0000256" key="6">
    <source>
        <dbReference type="ARBA" id="ARBA00023237"/>
    </source>
</evidence>
<dbReference type="InterPro" id="IPR023997">
    <property type="entry name" value="TonB-dep_OMP_SusC/RagA_CS"/>
</dbReference>
<comment type="subcellular location">
    <subcellularLocation>
        <location evidence="1 7">Cell outer membrane</location>
        <topology evidence="1 7">Multi-pass membrane protein</topology>
    </subcellularLocation>
</comment>
<evidence type="ECO:0000256" key="1">
    <source>
        <dbReference type="ARBA" id="ARBA00004571"/>
    </source>
</evidence>
<proteinExistence type="inferred from homology"/>
<dbReference type="InterPro" id="IPR008969">
    <property type="entry name" value="CarboxyPept-like_regulatory"/>
</dbReference>
<evidence type="ECO:0000256" key="3">
    <source>
        <dbReference type="ARBA" id="ARBA00022452"/>
    </source>
</evidence>
<feature type="domain" description="TonB-dependent receptor plug" evidence="9">
    <location>
        <begin position="118"/>
        <end position="224"/>
    </location>
</feature>
<evidence type="ECO:0000313" key="12">
    <source>
        <dbReference type="Proteomes" id="UP000286003"/>
    </source>
</evidence>
<dbReference type="GeneID" id="26161654"/>